<feature type="non-terminal residue" evidence="1">
    <location>
        <position position="1"/>
    </location>
</feature>
<gene>
    <name evidence="1" type="primary">VLN4_3</name>
    <name evidence="1" type="ORF">g.25085</name>
</gene>
<protein>
    <submittedName>
        <fullName evidence="1">Villin-4</fullName>
    </submittedName>
</protein>
<organism evidence="1">
    <name type="scientific">Anthurium amnicola</name>
    <dbReference type="NCBI Taxonomy" id="1678845"/>
    <lineage>
        <taxon>Eukaryota</taxon>
        <taxon>Viridiplantae</taxon>
        <taxon>Streptophyta</taxon>
        <taxon>Embryophyta</taxon>
        <taxon>Tracheophyta</taxon>
        <taxon>Spermatophyta</taxon>
        <taxon>Magnoliopsida</taxon>
        <taxon>Liliopsida</taxon>
        <taxon>Araceae</taxon>
        <taxon>Pothoideae</taxon>
        <taxon>Potheae</taxon>
        <taxon>Anthurium</taxon>
    </lineage>
</organism>
<dbReference type="AlphaFoldDB" id="A0A1D1Y0Y5"/>
<sequence>SEKEQKLEFFFSCVTCPKSAWSSSSPDLVASGCSAVVSSSHWRGFCLIMRKQQVSSGKGFSTFPFKPKSKEQTSSNTNTSMAVSMRDLDSAFQGAGQKAGMEIWRIEN</sequence>
<accession>A0A1D1Y0Y5</accession>
<dbReference type="EMBL" id="GDJX01019629">
    <property type="protein sequence ID" value="JAT48307.1"/>
    <property type="molecule type" value="Transcribed_RNA"/>
</dbReference>
<proteinExistence type="predicted"/>
<name>A0A1D1Y0Y5_9ARAE</name>
<reference evidence="1" key="1">
    <citation type="submission" date="2015-07" db="EMBL/GenBank/DDBJ databases">
        <title>Transcriptome Assembly of Anthurium amnicola.</title>
        <authorList>
            <person name="Suzuki J."/>
        </authorList>
    </citation>
    <scope>NUCLEOTIDE SEQUENCE</scope>
</reference>
<feature type="non-terminal residue" evidence="1">
    <location>
        <position position="108"/>
    </location>
</feature>
<evidence type="ECO:0000313" key="1">
    <source>
        <dbReference type="EMBL" id="JAT48307.1"/>
    </source>
</evidence>